<name>A0A5R9G105_9BACL</name>
<dbReference type="PRINTS" id="PR00038">
    <property type="entry name" value="HTHLUXR"/>
</dbReference>
<dbReference type="InterPro" id="IPR058245">
    <property type="entry name" value="NreC/VraR/RcsB-like_REC"/>
</dbReference>
<dbReference type="PANTHER" id="PTHR43214">
    <property type="entry name" value="TWO-COMPONENT RESPONSE REGULATOR"/>
    <property type="match status" value="1"/>
</dbReference>
<keyword evidence="3" id="KW-0238">DNA-binding</keyword>
<dbReference type="Proteomes" id="UP000309676">
    <property type="component" value="Unassembled WGS sequence"/>
</dbReference>
<dbReference type="PROSITE" id="PS50110">
    <property type="entry name" value="RESPONSE_REGULATORY"/>
    <property type="match status" value="1"/>
</dbReference>
<dbReference type="EMBL" id="VCIW01000031">
    <property type="protein sequence ID" value="TLS48679.1"/>
    <property type="molecule type" value="Genomic_DNA"/>
</dbReference>
<evidence type="ECO:0000256" key="2">
    <source>
        <dbReference type="ARBA" id="ARBA00023015"/>
    </source>
</evidence>
<dbReference type="GO" id="GO:0003677">
    <property type="term" value="F:DNA binding"/>
    <property type="evidence" value="ECO:0007669"/>
    <property type="project" value="UniProtKB-KW"/>
</dbReference>
<keyword evidence="1 5" id="KW-0597">Phosphoprotein</keyword>
<evidence type="ECO:0000259" key="6">
    <source>
        <dbReference type="PROSITE" id="PS50043"/>
    </source>
</evidence>
<dbReference type="InterPro" id="IPR001789">
    <property type="entry name" value="Sig_transdc_resp-reg_receiver"/>
</dbReference>
<comment type="caution">
    <text evidence="8">The sequence shown here is derived from an EMBL/GenBank/DDBJ whole genome shotgun (WGS) entry which is preliminary data.</text>
</comment>
<evidence type="ECO:0000313" key="9">
    <source>
        <dbReference type="Proteomes" id="UP000309676"/>
    </source>
</evidence>
<dbReference type="AlphaFoldDB" id="A0A5R9G105"/>
<accession>A0A5R9G105</accession>
<dbReference type="RefSeq" id="WP_138197949.1">
    <property type="nucleotide sequence ID" value="NZ_VCIW01000031.1"/>
</dbReference>
<protein>
    <submittedName>
        <fullName evidence="8">Response regulator transcription factor</fullName>
    </submittedName>
</protein>
<keyword evidence="2" id="KW-0805">Transcription regulation</keyword>
<dbReference type="InterPro" id="IPR016032">
    <property type="entry name" value="Sig_transdc_resp-reg_C-effctor"/>
</dbReference>
<sequence>MRKTENGAIDQGNDKISILLADDHPVYLEGLAMIVGGVPDFDIVGAAKSGREAVELAEALQPDVVLMDVHMPDGNGIDSTRDIMKASPHIAVLMLTMLEDDATVFSAMRAGARGYLLKGARGREIVRAIYAAADGESIFGAALARRMMYYFESFRPPEAEADAFPQLTAREKEVLALIAQGRSNAEIGGLLGLAPKTVRNHVSNVLNKLQVADRSRAIVVARESGLGGAGKT</sequence>
<dbReference type="SUPFAM" id="SSF52172">
    <property type="entry name" value="CheY-like"/>
    <property type="match status" value="1"/>
</dbReference>
<evidence type="ECO:0000256" key="1">
    <source>
        <dbReference type="ARBA" id="ARBA00022553"/>
    </source>
</evidence>
<dbReference type="Gene3D" id="3.40.50.2300">
    <property type="match status" value="1"/>
</dbReference>
<dbReference type="PROSITE" id="PS00622">
    <property type="entry name" value="HTH_LUXR_1"/>
    <property type="match status" value="1"/>
</dbReference>
<keyword evidence="9" id="KW-1185">Reference proteome</keyword>
<evidence type="ECO:0000256" key="5">
    <source>
        <dbReference type="PROSITE-ProRule" id="PRU00169"/>
    </source>
</evidence>
<dbReference type="PROSITE" id="PS50043">
    <property type="entry name" value="HTH_LUXR_2"/>
    <property type="match status" value="1"/>
</dbReference>
<organism evidence="8 9">
    <name type="scientific">Paenibacillus antri</name>
    <dbReference type="NCBI Taxonomy" id="2582848"/>
    <lineage>
        <taxon>Bacteria</taxon>
        <taxon>Bacillati</taxon>
        <taxon>Bacillota</taxon>
        <taxon>Bacilli</taxon>
        <taxon>Bacillales</taxon>
        <taxon>Paenibacillaceae</taxon>
        <taxon>Paenibacillus</taxon>
    </lineage>
</organism>
<evidence type="ECO:0000256" key="4">
    <source>
        <dbReference type="ARBA" id="ARBA00023163"/>
    </source>
</evidence>
<evidence type="ECO:0000256" key="3">
    <source>
        <dbReference type="ARBA" id="ARBA00023125"/>
    </source>
</evidence>
<keyword evidence="4" id="KW-0804">Transcription</keyword>
<evidence type="ECO:0000259" key="7">
    <source>
        <dbReference type="PROSITE" id="PS50110"/>
    </source>
</evidence>
<dbReference type="GO" id="GO:0000160">
    <property type="term" value="P:phosphorelay signal transduction system"/>
    <property type="evidence" value="ECO:0007669"/>
    <property type="project" value="InterPro"/>
</dbReference>
<dbReference type="InterPro" id="IPR011006">
    <property type="entry name" value="CheY-like_superfamily"/>
</dbReference>
<feature type="domain" description="HTH luxR-type" evidence="6">
    <location>
        <begin position="160"/>
        <end position="225"/>
    </location>
</feature>
<dbReference type="InterPro" id="IPR039420">
    <property type="entry name" value="WalR-like"/>
</dbReference>
<dbReference type="InterPro" id="IPR000792">
    <property type="entry name" value="Tscrpt_reg_LuxR_C"/>
</dbReference>
<feature type="modified residue" description="4-aspartylphosphate" evidence="5">
    <location>
        <position position="68"/>
    </location>
</feature>
<reference evidence="8 9" key="1">
    <citation type="submission" date="2019-05" db="EMBL/GenBank/DDBJ databases">
        <authorList>
            <person name="Narsing Rao M.P."/>
            <person name="Li W.J."/>
        </authorList>
    </citation>
    <scope>NUCLEOTIDE SEQUENCE [LARGE SCALE GENOMIC DNA]</scope>
    <source>
        <strain evidence="8 9">SYSU_K30003</strain>
    </source>
</reference>
<feature type="domain" description="Response regulatory" evidence="7">
    <location>
        <begin position="17"/>
        <end position="133"/>
    </location>
</feature>
<dbReference type="CDD" id="cd06170">
    <property type="entry name" value="LuxR_C_like"/>
    <property type="match status" value="1"/>
</dbReference>
<dbReference type="GO" id="GO:0006355">
    <property type="term" value="P:regulation of DNA-templated transcription"/>
    <property type="evidence" value="ECO:0007669"/>
    <property type="project" value="InterPro"/>
</dbReference>
<dbReference type="Pfam" id="PF00196">
    <property type="entry name" value="GerE"/>
    <property type="match status" value="1"/>
</dbReference>
<dbReference type="PANTHER" id="PTHR43214:SF24">
    <property type="entry name" value="TRANSCRIPTIONAL REGULATORY PROTEIN NARL-RELATED"/>
    <property type="match status" value="1"/>
</dbReference>
<evidence type="ECO:0000313" key="8">
    <source>
        <dbReference type="EMBL" id="TLS48679.1"/>
    </source>
</evidence>
<dbReference type="SMART" id="SM00448">
    <property type="entry name" value="REC"/>
    <property type="match status" value="1"/>
</dbReference>
<gene>
    <name evidence="8" type="ORF">FE782_29535</name>
</gene>
<proteinExistence type="predicted"/>
<dbReference type="Pfam" id="PF00072">
    <property type="entry name" value="Response_reg"/>
    <property type="match status" value="1"/>
</dbReference>
<dbReference type="OrthoDB" id="9780153at2"/>
<dbReference type="SMART" id="SM00421">
    <property type="entry name" value="HTH_LUXR"/>
    <property type="match status" value="1"/>
</dbReference>
<dbReference type="SUPFAM" id="SSF46894">
    <property type="entry name" value="C-terminal effector domain of the bipartite response regulators"/>
    <property type="match status" value="1"/>
</dbReference>
<dbReference type="CDD" id="cd17535">
    <property type="entry name" value="REC_NarL-like"/>
    <property type="match status" value="1"/>
</dbReference>